<dbReference type="HOGENOM" id="CLU_1728443_0_0_9"/>
<dbReference type="Proteomes" id="UP000007488">
    <property type="component" value="Chromosome"/>
</dbReference>
<evidence type="ECO:0000313" key="3">
    <source>
        <dbReference type="Proteomes" id="UP000007488"/>
    </source>
</evidence>
<name>F0T217_SYNGF</name>
<sequence>MKLKDKTYKKFIDCFEKLAKKNEGKEFEAAYSEIQMETGVASITLKKAIQILEEDGIIAVEQGRNTRYGKFKYLNETRDGADKEKNKFSEIKTDPDNVEVLIGQIKSMSNLLEQLRQRIRTQEMTISVLQDRVADVEDKLVNK</sequence>
<evidence type="ECO:0000256" key="1">
    <source>
        <dbReference type="SAM" id="Coils"/>
    </source>
</evidence>
<dbReference type="KEGG" id="sgy:Sgly_2068"/>
<evidence type="ECO:0000313" key="2">
    <source>
        <dbReference type="EMBL" id="ADY56361.1"/>
    </source>
</evidence>
<organism evidence="2 3">
    <name type="scientific">Syntrophobotulus glycolicus (strain DSM 8271 / FlGlyR)</name>
    <dbReference type="NCBI Taxonomy" id="645991"/>
    <lineage>
        <taxon>Bacteria</taxon>
        <taxon>Bacillati</taxon>
        <taxon>Bacillota</taxon>
        <taxon>Clostridia</taxon>
        <taxon>Eubacteriales</taxon>
        <taxon>Desulfitobacteriaceae</taxon>
        <taxon>Syntrophobotulus</taxon>
    </lineage>
</organism>
<dbReference type="OrthoDB" id="1796991at2"/>
<dbReference type="Gene3D" id="1.10.10.10">
    <property type="entry name" value="Winged helix-like DNA-binding domain superfamily/Winged helix DNA-binding domain"/>
    <property type="match status" value="1"/>
</dbReference>
<gene>
    <name evidence="2" type="ordered locus">Sgly_2068</name>
</gene>
<dbReference type="AlphaFoldDB" id="F0T217"/>
<keyword evidence="1" id="KW-0175">Coiled coil</keyword>
<dbReference type="eggNOG" id="ENOG5032T6I">
    <property type="taxonomic scope" value="Bacteria"/>
</dbReference>
<reference evidence="3" key="2">
    <citation type="submission" date="2011-02" db="EMBL/GenBank/DDBJ databases">
        <title>The complete genome of Syntrophobotulus glycolicus DSM 8271.</title>
        <authorList>
            <person name="Lucas S."/>
            <person name="Copeland A."/>
            <person name="Lapidus A."/>
            <person name="Bruce D."/>
            <person name="Goodwin L."/>
            <person name="Pitluck S."/>
            <person name="Kyrpides N."/>
            <person name="Mavromatis K."/>
            <person name="Pagani I."/>
            <person name="Ivanova N."/>
            <person name="Mikhailova N."/>
            <person name="Chertkov O."/>
            <person name="Held B."/>
            <person name="Detter J.C."/>
            <person name="Tapia R."/>
            <person name="Han C."/>
            <person name="Land M."/>
            <person name="Hauser L."/>
            <person name="Markowitz V."/>
            <person name="Cheng J.-F."/>
            <person name="Hugenholtz P."/>
            <person name="Woyke T."/>
            <person name="Wu D."/>
            <person name="Spring S."/>
            <person name="Schroeder M."/>
            <person name="Brambilla E."/>
            <person name="Klenk H.-P."/>
            <person name="Eisen J.A."/>
        </authorList>
    </citation>
    <scope>NUCLEOTIDE SEQUENCE [LARGE SCALE GENOMIC DNA]</scope>
    <source>
        <strain evidence="3">DSM 8271 / FlGlyR</strain>
    </source>
</reference>
<accession>F0T217</accession>
<feature type="coiled-coil region" evidence="1">
    <location>
        <begin position="98"/>
        <end position="139"/>
    </location>
</feature>
<protein>
    <submittedName>
        <fullName evidence="2">Uncharacterized protein</fullName>
    </submittedName>
</protein>
<reference evidence="2 3" key="1">
    <citation type="journal article" date="2011" name="Stand. Genomic Sci.">
        <title>Complete genome sequence of Syntrophobotulus glycolicus type strain (FlGlyR).</title>
        <authorList>
            <person name="Han C."/>
            <person name="Mwirichia R."/>
            <person name="Chertkov O."/>
            <person name="Held B."/>
            <person name="Lapidus A."/>
            <person name="Nolan M."/>
            <person name="Lucas S."/>
            <person name="Hammon N."/>
            <person name="Deshpande S."/>
            <person name="Cheng J.F."/>
            <person name="Tapia R."/>
            <person name="Goodwin L."/>
            <person name="Pitluck S."/>
            <person name="Huntemann M."/>
            <person name="Liolios K."/>
            <person name="Ivanova N."/>
            <person name="Pagani I."/>
            <person name="Mavromatis K."/>
            <person name="Ovchinikova G."/>
            <person name="Pati A."/>
            <person name="Chen A."/>
            <person name="Palaniappan K."/>
            <person name="Land M."/>
            <person name="Hauser L."/>
            <person name="Brambilla E.M."/>
            <person name="Rohde M."/>
            <person name="Spring S."/>
            <person name="Sikorski J."/>
            <person name="Goker M."/>
            <person name="Woyke T."/>
            <person name="Bristow J."/>
            <person name="Eisen J.A."/>
            <person name="Markowitz V."/>
            <person name="Hugenholtz P."/>
            <person name="Kyrpides N.C."/>
            <person name="Klenk H.P."/>
            <person name="Detter J.C."/>
        </authorList>
    </citation>
    <scope>NUCLEOTIDE SEQUENCE [LARGE SCALE GENOMIC DNA]</scope>
    <source>
        <strain evidence="3">DSM 8271 / FlGlyR</strain>
    </source>
</reference>
<dbReference type="InterPro" id="IPR036388">
    <property type="entry name" value="WH-like_DNA-bd_sf"/>
</dbReference>
<keyword evidence="3" id="KW-1185">Reference proteome</keyword>
<dbReference type="EMBL" id="CP002547">
    <property type="protein sequence ID" value="ADY56361.1"/>
    <property type="molecule type" value="Genomic_DNA"/>
</dbReference>
<proteinExistence type="predicted"/>